<dbReference type="OrthoDB" id="2934966at2759"/>
<feature type="domain" description="MYND-type" evidence="5">
    <location>
        <begin position="431"/>
        <end position="469"/>
    </location>
</feature>
<accession>A0A8H6S237</accession>
<evidence type="ECO:0000259" key="5">
    <source>
        <dbReference type="PROSITE" id="PS50865"/>
    </source>
</evidence>
<dbReference type="AlphaFoldDB" id="A0A8H6S237"/>
<dbReference type="GO" id="GO:0008270">
    <property type="term" value="F:zinc ion binding"/>
    <property type="evidence" value="ECO:0007669"/>
    <property type="project" value="UniProtKB-KW"/>
</dbReference>
<dbReference type="Proteomes" id="UP000636479">
    <property type="component" value="Unassembled WGS sequence"/>
</dbReference>
<sequence length="645" mass="72828">MHPALQRSNILKLPVSLRKHALAAADGSYPDLLTVADSLDDPKLQRQHLMRLPAVYIAALDLAHFPTPTQMEAYTVEDYQNQLSRTMTAFVGIRQLNKLKVLPKEAAGELWEPLRRWMNLVGDLTEFLREDMDAEQAWDVHAQVMEMINTLYCASASEVNAFFKLDGAYIIIGRVWKELLRQPTPKQLTRELVNVSMIMGQENRHLEPNRLRDLMDGAGGSWDDLARLIVTHLHEISLYASDRFAVRCLQGLHGLLVNSSQEVPAFRSALLRSGSVAALARTCRSVRKARLLTSDEFRLVCIFYAAIQTTFLDAPSHVHFIEAVDAGYLLDFFDLTSQRFAFRNLLDKCFIPLLQRQLPAFLAYITVLKSPSLAASLKDIRLLMEQGHTIHHEEVLPLWQAFSSVEERRIAILAAPSPPSHATRFCESLSCWKVSKIADLRVCGGCRQAYYCSQDCQRHDWRTGHRDSCCFSPESEYGSDLLPQKDKKFLGRLLEADYPSVLPLIANKLVAWYGKQRPGIVVETPFVAFDYRTASTQPAVSLILPDDSSPYAFSRALAEKARRSGGRMQVHLCALNEEGKHTRWRAVPLYAASDALDRGLRELAAQWRDKAVNAVMHGEKAPKFELAQEIRELLEGLDVLEVGIH</sequence>
<keyword evidence="3" id="KW-0862">Zinc</keyword>
<evidence type="ECO:0000256" key="2">
    <source>
        <dbReference type="ARBA" id="ARBA00022771"/>
    </source>
</evidence>
<organism evidence="6 7">
    <name type="scientific">Mycena indigotica</name>
    <dbReference type="NCBI Taxonomy" id="2126181"/>
    <lineage>
        <taxon>Eukaryota</taxon>
        <taxon>Fungi</taxon>
        <taxon>Dikarya</taxon>
        <taxon>Basidiomycota</taxon>
        <taxon>Agaricomycotina</taxon>
        <taxon>Agaricomycetes</taxon>
        <taxon>Agaricomycetidae</taxon>
        <taxon>Agaricales</taxon>
        <taxon>Marasmiineae</taxon>
        <taxon>Mycenaceae</taxon>
        <taxon>Mycena</taxon>
    </lineage>
</organism>
<dbReference type="SUPFAM" id="SSF144232">
    <property type="entry name" value="HIT/MYND zinc finger-like"/>
    <property type="match status" value="1"/>
</dbReference>
<dbReference type="Gene3D" id="6.10.140.2220">
    <property type="match status" value="1"/>
</dbReference>
<evidence type="ECO:0000256" key="1">
    <source>
        <dbReference type="ARBA" id="ARBA00022723"/>
    </source>
</evidence>
<dbReference type="GeneID" id="59351753"/>
<comment type="caution">
    <text evidence="6">The sequence shown here is derived from an EMBL/GenBank/DDBJ whole genome shotgun (WGS) entry which is preliminary data.</text>
</comment>
<keyword evidence="1" id="KW-0479">Metal-binding</keyword>
<reference evidence="6" key="1">
    <citation type="submission" date="2020-05" db="EMBL/GenBank/DDBJ databases">
        <title>Mycena genomes resolve the evolution of fungal bioluminescence.</title>
        <authorList>
            <person name="Tsai I.J."/>
        </authorList>
    </citation>
    <scope>NUCLEOTIDE SEQUENCE</scope>
    <source>
        <strain evidence="6">171206Taipei</strain>
    </source>
</reference>
<gene>
    <name evidence="6" type="ORF">MIND_01276500</name>
</gene>
<dbReference type="RefSeq" id="XP_037214443.1">
    <property type="nucleotide sequence ID" value="XM_037369237.1"/>
</dbReference>
<dbReference type="InterPro" id="IPR002893">
    <property type="entry name" value="Znf_MYND"/>
</dbReference>
<dbReference type="PROSITE" id="PS50865">
    <property type="entry name" value="ZF_MYND_2"/>
    <property type="match status" value="1"/>
</dbReference>
<name>A0A8H6S237_9AGAR</name>
<keyword evidence="2 4" id="KW-0863">Zinc-finger</keyword>
<dbReference type="Pfam" id="PF01753">
    <property type="entry name" value="zf-MYND"/>
    <property type="match status" value="1"/>
</dbReference>
<evidence type="ECO:0000313" key="7">
    <source>
        <dbReference type="Proteomes" id="UP000636479"/>
    </source>
</evidence>
<protein>
    <submittedName>
        <fullName evidence="6">MYND-type domain-containing protein</fullName>
    </submittedName>
</protein>
<evidence type="ECO:0000256" key="4">
    <source>
        <dbReference type="PROSITE-ProRule" id="PRU00134"/>
    </source>
</evidence>
<keyword evidence="7" id="KW-1185">Reference proteome</keyword>
<dbReference type="EMBL" id="JACAZF010000013">
    <property type="protein sequence ID" value="KAF7291321.1"/>
    <property type="molecule type" value="Genomic_DNA"/>
</dbReference>
<evidence type="ECO:0000313" key="6">
    <source>
        <dbReference type="EMBL" id="KAF7291321.1"/>
    </source>
</evidence>
<proteinExistence type="predicted"/>
<evidence type="ECO:0000256" key="3">
    <source>
        <dbReference type="ARBA" id="ARBA00022833"/>
    </source>
</evidence>